<dbReference type="Pfam" id="PF00089">
    <property type="entry name" value="Trypsin"/>
    <property type="match status" value="1"/>
</dbReference>
<accession>W5LVA4</accession>
<dbReference type="Ensembl" id="ENSLOCT00000000061.1">
    <property type="protein sequence ID" value="ENSLOCP00000000061.1"/>
    <property type="gene ID" value="ENSLOCG00000000053.1"/>
</dbReference>
<dbReference type="STRING" id="7918.ENSLOCP00000000061"/>
<feature type="domain" description="Peptidase S1" evidence="7">
    <location>
        <begin position="34"/>
        <end position="268"/>
    </location>
</feature>
<evidence type="ECO:0000256" key="1">
    <source>
        <dbReference type="ARBA" id="ARBA00022670"/>
    </source>
</evidence>
<dbReference type="KEGG" id="loc:102697077"/>
<dbReference type="GO" id="GO:0004252">
    <property type="term" value="F:serine-type endopeptidase activity"/>
    <property type="evidence" value="ECO:0007669"/>
    <property type="project" value="InterPro"/>
</dbReference>
<dbReference type="GO" id="GO:0006508">
    <property type="term" value="P:proteolysis"/>
    <property type="evidence" value="ECO:0007669"/>
    <property type="project" value="UniProtKB-KW"/>
</dbReference>
<dbReference type="InterPro" id="IPR018114">
    <property type="entry name" value="TRYPSIN_HIS"/>
</dbReference>
<evidence type="ECO:0000256" key="6">
    <source>
        <dbReference type="SAM" id="SignalP"/>
    </source>
</evidence>
<keyword evidence="6" id="KW-0732">Signal</keyword>
<keyword evidence="3 5" id="KW-0720">Serine protease</keyword>
<evidence type="ECO:0000256" key="2">
    <source>
        <dbReference type="ARBA" id="ARBA00022801"/>
    </source>
</evidence>
<dbReference type="InterPro" id="IPR001254">
    <property type="entry name" value="Trypsin_dom"/>
</dbReference>
<evidence type="ECO:0000256" key="5">
    <source>
        <dbReference type="RuleBase" id="RU363034"/>
    </source>
</evidence>
<dbReference type="MEROPS" id="S01.028"/>
<name>W5LVA4_LEPOC</name>
<evidence type="ECO:0000259" key="7">
    <source>
        <dbReference type="PROSITE" id="PS50240"/>
    </source>
</evidence>
<dbReference type="GeneID" id="102697077"/>
<reference evidence="8" key="2">
    <citation type="submission" date="2025-08" db="UniProtKB">
        <authorList>
            <consortium name="Ensembl"/>
        </authorList>
    </citation>
    <scope>IDENTIFICATION</scope>
</reference>
<dbReference type="GO" id="GO:0008236">
    <property type="term" value="F:serine-type peptidase activity"/>
    <property type="evidence" value="ECO:0000318"/>
    <property type="project" value="GO_Central"/>
</dbReference>
<dbReference type="Proteomes" id="UP000018468">
    <property type="component" value="Unassembled WGS sequence"/>
</dbReference>
<proteinExistence type="predicted"/>
<evidence type="ECO:0000313" key="9">
    <source>
        <dbReference type="Proteomes" id="UP000018468"/>
    </source>
</evidence>
<dbReference type="Gene3D" id="2.40.10.10">
    <property type="entry name" value="Trypsin-like serine proteases"/>
    <property type="match status" value="1"/>
</dbReference>
<reference evidence="9" key="1">
    <citation type="submission" date="2011-12" db="EMBL/GenBank/DDBJ databases">
        <title>The Draft Genome of Lepisosteus oculatus.</title>
        <authorList>
            <consortium name="The Broad Institute Genome Assembly &amp; Analysis Group"/>
            <consortium name="Computational R&amp;D Group"/>
            <consortium name="and Sequencing Platform"/>
            <person name="Di Palma F."/>
            <person name="Alfoldi J."/>
            <person name="Johnson J."/>
            <person name="Berlin A."/>
            <person name="Gnerre S."/>
            <person name="Jaffe D."/>
            <person name="MacCallum I."/>
            <person name="Young S."/>
            <person name="Walker B.J."/>
            <person name="Lander E.S."/>
            <person name="Lindblad-Toh K."/>
        </authorList>
    </citation>
    <scope>NUCLEOTIDE SEQUENCE [LARGE SCALE GENOMIC DNA]</scope>
</reference>
<keyword evidence="4" id="KW-1015">Disulfide bond</keyword>
<dbReference type="CDD" id="cd00190">
    <property type="entry name" value="Tryp_SPc"/>
    <property type="match status" value="1"/>
</dbReference>
<dbReference type="InterPro" id="IPR033116">
    <property type="entry name" value="TRYPSIN_SER"/>
</dbReference>
<keyword evidence="1 5" id="KW-0645">Protease</keyword>
<dbReference type="PROSITE" id="PS00134">
    <property type="entry name" value="TRYPSIN_HIS"/>
    <property type="match status" value="1"/>
</dbReference>
<evidence type="ECO:0000313" key="8">
    <source>
        <dbReference type="Ensembl" id="ENSLOCP00000000061.1"/>
    </source>
</evidence>
<feature type="chain" id="PRO_5004865171" evidence="6">
    <location>
        <begin position="21"/>
        <end position="313"/>
    </location>
</feature>
<dbReference type="eggNOG" id="KOG3627">
    <property type="taxonomic scope" value="Eukaryota"/>
</dbReference>
<dbReference type="InParanoid" id="W5LVA4"/>
<dbReference type="InterPro" id="IPR001314">
    <property type="entry name" value="Peptidase_S1A"/>
</dbReference>
<dbReference type="HOGENOM" id="CLU_006842_0_4_1"/>
<dbReference type="PROSITE" id="PS50240">
    <property type="entry name" value="TRYPSIN_DOM"/>
    <property type="match status" value="1"/>
</dbReference>
<reference evidence="8" key="3">
    <citation type="submission" date="2025-09" db="UniProtKB">
        <authorList>
            <consortium name="Ensembl"/>
        </authorList>
    </citation>
    <scope>IDENTIFICATION</scope>
</reference>
<evidence type="ECO:0000256" key="4">
    <source>
        <dbReference type="ARBA" id="ARBA00023157"/>
    </source>
</evidence>
<evidence type="ECO:0000256" key="3">
    <source>
        <dbReference type="ARBA" id="ARBA00022825"/>
    </source>
</evidence>
<dbReference type="Bgee" id="ENSLOCG00000000053">
    <property type="expression patterns" value="Expressed in testis and 13 other cell types or tissues"/>
</dbReference>
<dbReference type="FunFam" id="2.40.10.10:FF:000057">
    <property type="entry name" value="Zgc:100868"/>
    <property type="match status" value="1"/>
</dbReference>
<dbReference type="PROSITE" id="PS00135">
    <property type="entry name" value="TRYPSIN_SER"/>
    <property type="match status" value="1"/>
</dbReference>
<dbReference type="AlphaFoldDB" id="W5LVA4"/>
<dbReference type="OMA" id="NICYFSI"/>
<dbReference type="PANTHER" id="PTHR24252:SF7">
    <property type="entry name" value="HYALIN"/>
    <property type="match status" value="1"/>
</dbReference>
<dbReference type="SUPFAM" id="SSF50494">
    <property type="entry name" value="Trypsin-like serine proteases"/>
    <property type="match status" value="1"/>
</dbReference>
<dbReference type="GeneTree" id="ENSGT00940000163009"/>
<dbReference type="PANTHER" id="PTHR24252">
    <property type="entry name" value="ACROSIN-RELATED"/>
    <property type="match status" value="1"/>
</dbReference>
<feature type="signal peptide" evidence="6">
    <location>
        <begin position="1"/>
        <end position="20"/>
    </location>
</feature>
<dbReference type="SMART" id="SM00020">
    <property type="entry name" value="Tryp_SPc"/>
    <property type="match status" value="1"/>
</dbReference>
<keyword evidence="2 5" id="KW-0378">Hydrolase</keyword>
<organism evidence="8 9">
    <name type="scientific">Lepisosteus oculatus</name>
    <name type="common">Spotted gar</name>
    <dbReference type="NCBI Taxonomy" id="7918"/>
    <lineage>
        <taxon>Eukaryota</taxon>
        <taxon>Metazoa</taxon>
        <taxon>Chordata</taxon>
        <taxon>Craniata</taxon>
        <taxon>Vertebrata</taxon>
        <taxon>Euteleostomi</taxon>
        <taxon>Actinopterygii</taxon>
        <taxon>Neopterygii</taxon>
        <taxon>Holostei</taxon>
        <taxon>Semionotiformes</taxon>
        <taxon>Lepisosteidae</taxon>
        <taxon>Lepisosteus</taxon>
    </lineage>
</organism>
<keyword evidence="9" id="KW-1185">Reference proteome</keyword>
<protein>
    <submittedName>
        <fullName evidence="8">Serine protease 33-like</fullName>
    </submittedName>
</protein>
<dbReference type="InterPro" id="IPR009003">
    <property type="entry name" value="Peptidase_S1_PA"/>
</dbReference>
<dbReference type="PRINTS" id="PR00722">
    <property type="entry name" value="CHYMOTRYPSIN"/>
</dbReference>
<dbReference type="InterPro" id="IPR043504">
    <property type="entry name" value="Peptidase_S1_PA_chymotrypsin"/>
</dbReference>
<dbReference type="OrthoDB" id="10002959at2759"/>
<sequence>MRTVLCLFGAALLFMVGTDAQSSVCGRAPLNTRIVGGQSALEGYWPWQASLQLRGSHSCGGSLINNQWVLSAAHCFAGSSVPSSWMVYLGWLKLSLASTNGVAKSVQQIIVHPSYNPTTFNNDVALLKLSSSVSFTSYIQPVCLADSGSSFYTGTSCWVTGYGTTAEGGSLPQQGALQEVQLPVIGNQECRCLNSEYNITSNMICAGLRQGGKDSCQGDSGGPLVSKQSSVWVQAGIVSFGQGCARPNLPGVYTRVSQYKAWIQAQIGSSPAPGFVTYTSSGINTDSSYKCTACSPAIAPLALLLAAGLPALL</sequence>